<dbReference type="EMBL" id="CP054840">
    <property type="protein sequence ID" value="QKV54031.1"/>
    <property type="molecule type" value="Genomic_DNA"/>
</dbReference>
<name>A0A6N1X3W2_9BURK</name>
<gene>
    <name evidence="1" type="ORF">HUK68_14615</name>
</gene>
<evidence type="ECO:0000313" key="1">
    <source>
        <dbReference type="EMBL" id="QKV54031.1"/>
    </source>
</evidence>
<protein>
    <submittedName>
        <fullName evidence="1">Uncharacterized protein</fullName>
    </submittedName>
</protein>
<keyword evidence="2" id="KW-1185">Reference proteome</keyword>
<dbReference type="KEGG" id="aant:HUK68_14615"/>
<evidence type="ECO:0000313" key="2">
    <source>
        <dbReference type="Proteomes" id="UP000509579"/>
    </source>
</evidence>
<proteinExistence type="predicted"/>
<sequence length="181" mass="18886">MPNKIQPRSLMPSSQAFLEKAQSLNAGNKAAATGARAALTHSSVRVGAGDNREKAQSAGSAIKGMLASLSNGFMGLLHGAKRLAKSISSYVFGPSNPQSGLQPRKAMDKVARGVDGGAASVQQFLNSNAATKGVFRDLRDSVSPPSSSLHALDRAAGDAITDLKSEGKALFKDVKDFFKDR</sequence>
<dbReference type="AlphaFoldDB" id="A0A6N1X3W2"/>
<reference evidence="1 2" key="1">
    <citation type="submission" date="2020-06" db="EMBL/GenBank/DDBJ databases">
        <title>Acidovorax antarctica sp. nov., isolated from Corinth ice sheet soil, Antarctic Fields Peninsula.</title>
        <authorList>
            <person name="Xu Q."/>
            <person name="Peng F."/>
        </authorList>
    </citation>
    <scope>NUCLEOTIDE SEQUENCE [LARGE SCALE GENOMIC DNA]</scope>
    <source>
        <strain evidence="1 2">16-35-5</strain>
    </source>
</reference>
<dbReference type="RefSeq" id="WP_175504835.1">
    <property type="nucleotide sequence ID" value="NZ_CP054840.1"/>
</dbReference>
<dbReference type="Proteomes" id="UP000509579">
    <property type="component" value="Chromosome"/>
</dbReference>
<accession>A0A6N1X3W2</accession>
<organism evidence="1 2">
    <name type="scientific">Comamonas antarctica</name>
    <dbReference type="NCBI Taxonomy" id="2743470"/>
    <lineage>
        <taxon>Bacteria</taxon>
        <taxon>Pseudomonadati</taxon>
        <taxon>Pseudomonadota</taxon>
        <taxon>Betaproteobacteria</taxon>
        <taxon>Burkholderiales</taxon>
        <taxon>Comamonadaceae</taxon>
        <taxon>Comamonas</taxon>
    </lineage>
</organism>